<dbReference type="EMBL" id="JACXVP010000005">
    <property type="protein sequence ID" value="KAG5607898.1"/>
    <property type="molecule type" value="Genomic_DNA"/>
</dbReference>
<evidence type="ECO:0000313" key="6">
    <source>
        <dbReference type="EMBL" id="KAG5607898.1"/>
    </source>
</evidence>
<dbReference type="OrthoDB" id="1289110at2759"/>
<dbReference type="InterPro" id="IPR035892">
    <property type="entry name" value="C2_domain_sf"/>
</dbReference>
<gene>
    <name evidence="6" type="ORF">H5410_029390</name>
</gene>
<dbReference type="GO" id="GO:0006952">
    <property type="term" value="P:defense response"/>
    <property type="evidence" value="ECO:0007669"/>
    <property type="project" value="InterPro"/>
</dbReference>
<dbReference type="CDD" id="cd23509">
    <property type="entry name" value="Gnk2-like"/>
    <property type="match status" value="2"/>
</dbReference>
<evidence type="ECO:0000259" key="5">
    <source>
        <dbReference type="PROSITE" id="PS51473"/>
    </source>
</evidence>
<feature type="domain" description="Gnk2-homologous" evidence="5">
    <location>
        <begin position="25"/>
        <end position="131"/>
    </location>
</feature>
<dbReference type="CDD" id="cd04051">
    <property type="entry name" value="C2_SRC2_like"/>
    <property type="match status" value="1"/>
</dbReference>
<dbReference type="Pfam" id="PF01657">
    <property type="entry name" value="Stress-antifung"/>
    <property type="match status" value="2"/>
</dbReference>
<evidence type="ECO:0000256" key="1">
    <source>
        <dbReference type="ARBA" id="ARBA00022729"/>
    </source>
</evidence>
<keyword evidence="1 3" id="KW-0732">Signal</keyword>
<sequence>MEYFLLKIFLLNFMLQFSNTINIDLHQLVFTTCTQNQTFVQNYDFSKLSIVSSLFHEFFDKSLESKFFETYAGDEKIAILGLFQCRNDLNYNECHICTNKLIDIYSHFCGEKIPARVQLSGCYLDYKVEEKREISKLQMLHKVCSKKREKSRSFSEEMSNAFDEIKSCGINGNGFCDLSIGKVHVMAQCVGNLGGCDCGVCVNKAVQIVHDECSYSLVGEIYLDGCYLSYSYDNNKISSHDLDEGKGYGKGTQKLAAIVVGGLVATILLGVVYYFLKSCGKKDDDLAPVSKSLRTYALTWINPNRKRSTKVDNEGHNNPTWNDKFSFKVNEEFLYSENSAVHVEIYTVSWFRDVLVGTINVQLNNLINPCVSFQNSSNGKRFVALQIRRPSGNPQGILNMGVAIIESSMRSMPLICKEIMDPTSMDYRDILDKKMSENYQEVVDDDKQRELNEKVQLWRSMSLGYSEVNNDEFPIKGGSICNGSMANGSMVNGSELCSDVGPSASIVAAEIAAKRYQQLLSTVQPKPRQKVETKKSKEMEDGENSLILEDLTAEEAYAKGLLSSNMEKLRKETIATQTQAINRGHARRNSDGGGLFSCFGNAYGIEFRIVCGANSNNNDNNNNNNNVGNSCRIPNNSNKEEMFGRYCCCWDSVTDYNYDEIEPQSFTLPSPIPQWPQGKGFAQGKICLGEIEAVQITKFKKIWSCSPLFGKSKSVSFYKPDEIPQGFSIVGHYCQPDGEKNITGYVLAVKDLKPKKSLQDLTSKLPALEKPMNYTLVYNTNALYKEVGYIWLPNAPVGYKAMGFVATAEPNEPNLDEVKCVRADLTESCETCEVVYSANSFFAKRQFQVWKTRPCMRGMLCRGVSVGTFFCSTSFTKGDDLSVACLKNFDSSLQAMPNLEQVHALIKQYGPTVYFHPDEIYLPSSVPWFFSNGALLFKDGKDNGIAIDAKGSNLPAGGRNDGKYWLDLPKKDVENRQTVKCGKIETAELYVHVKPAEGGTFTDIAMWIFCPFNGPATLKVGLMNLSLNKVGEHVCDWEHYTLRISNFSGELCSVYFSEHSGGEWVDARDLEFIEGNKSVIYASRNGHASFPHPGCYLQGNTKLGIGARNDCAKSKHYVDSSSKYRIIAAEYLGEGTVVEPPWLQYMREWGPTIEYKSGYEVDEIIKHLPSFFRFSVETLVELFPTELYGEAGPTGPKEKNNWFGDERW</sequence>
<dbReference type="Pfam" id="PF00168">
    <property type="entry name" value="C2"/>
    <property type="match status" value="1"/>
</dbReference>
<feature type="domain" description="Gnk2-homologous" evidence="5">
    <location>
        <begin position="136"/>
        <end position="235"/>
    </location>
</feature>
<dbReference type="PROSITE" id="PS51473">
    <property type="entry name" value="GNK2"/>
    <property type="match status" value="2"/>
</dbReference>
<keyword evidence="7" id="KW-1185">Reference proteome</keyword>
<dbReference type="Pfam" id="PF06101">
    <property type="entry name" value="Vps62"/>
    <property type="match status" value="1"/>
</dbReference>
<dbReference type="SUPFAM" id="SSF49562">
    <property type="entry name" value="C2 domain (Calcium/lipid-binding domain, CaLB)"/>
    <property type="match status" value="1"/>
</dbReference>
<evidence type="ECO:0000256" key="2">
    <source>
        <dbReference type="ARBA" id="ARBA00022737"/>
    </source>
</evidence>
<feature type="signal peptide" evidence="3">
    <location>
        <begin position="1"/>
        <end position="20"/>
    </location>
</feature>
<keyword evidence="2" id="KW-0677">Repeat</keyword>
<dbReference type="InterPro" id="IPR044750">
    <property type="entry name" value="C2_SRC2/BAP"/>
</dbReference>
<reference evidence="6 7" key="1">
    <citation type="submission" date="2020-09" db="EMBL/GenBank/DDBJ databases">
        <title>De no assembly of potato wild relative species, Solanum commersonii.</title>
        <authorList>
            <person name="Cho K."/>
        </authorList>
    </citation>
    <scope>NUCLEOTIDE SEQUENCE [LARGE SCALE GENOMIC DNA]</scope>
    <source>
        <strain evidence="6">LZ3.2</strain>
        <tissue evidence="6">Leaf</tissue>
    </source>
</reference>
<dbReference type="InterPro" id="IPR038408">
    <property type="entry name" value="GNK2_sf"/>
</dbReference>
<evidence type="ECO:0000259" key="4">
    <source>
        <dbReference type="PROSITE" id="PS50004"/>
    </source>
</evidence>
<dbReference type="InterPro" id="IPR009291">
    <property type="entry name" value="Vps62"/>
</dbReference>
<protein>
    <recommendedName>
        <fullName evidence="8">C2 domain-containing protein</fullName>
    </recommendedName>
</protein>
<dbReference type="PANTHER" id="PTHR48173:SF2">
    <property type="entry name" value="VACUOLAR PROTEIN SORTING-ASSOCIATED PROTEIN 62"/>
    <property type="match status" value="1"/>
</dbReference>
<evidence type="ECO:0000313" key="7">
    <source>
        <dbReference type="Proteomes" id="UP000824120"/>
    </source>
</evidence>
<name>A0A9J5Z5H6_SOLCO</name>
<comment type="caution">
    <text evidence="6">The sequence shown here is derived from an EMBL/GenBank/DDBJ whole genome shotgun (WGS) entry which is preliminary data.</text>
</comment>
<dbReference type="InterPro" id="IPR002902">
    <property type="entry name" value="GNK2"/>
</dbReference>
<dbReference type="AlphaFoldDB" id="A0A9J5Z5H6"/>
<accession>A0A9J5Z5H6</accession>
<feature type="chain" id="PRO_5039930537" description="C2 domain-containing protein" evidence="3">
    <location>
        <begin position="21"/>
        <end position="1208"/>
    </location>
</feature>
<feature type="domain" description="C2" evidence="4">
    <location>
        <begin position="238"/>
        <end position="376"/>
    </location>
</feature>
<dbReference type="Gene3D" id="2.60.40.150">
    <property type="entry name" value="C2 domain"/>
    <property type="match status" value="1"/>
</dbReference>
<dbReference type="Proteomes" id="UP000824120">
    <property type="component" value="Chromosome 5"/>
</dbReference>
<evidence type="ECO:0000256" key="3">
    <source>
        <dbReference type="SAM" id="SignalP"/>
    </source>
</evidence>
<dbReference type="InterPro" id="IPR000008">
    <property type="entry name" value="C2_dom"/>
</dbReference>
<dbReference type="Gene3D" id="3.30.430.20">
    <property type="entry name" value="Gnk2 domain, C-X8-C-X2-C motif"/>
    <property type="match status" value="2"/>
</dbReference>
<organism evidence="6 7">
    <name type="scientific">Solanum commersonii</name>
    <name type="common">Commerson's wild potato</name>
    <name type="synonym">Commerson's nightshade</name>
    <dbReference type="NCBI Taxonomy" id="4109"/>
    <lineage>
        <taxon>Eukaryota</taxon>
        <taxon>Viridiplantae</taxon>
        <taxon>Streptophyta</taxon>
        <taxon>Embryophyta</taxon>
        <taxon>Tracheophyta</taxon>
        <taxon>Spermatophyta</taxon>
        <taxon>Magnoliopsida</taxon>
        <taxon>eudicotyledons</taxon>
        <taxon>Gunneridae</taxon>
        <taxon>Pentapetalae</taxon>
        <taxon>asterids</taxon>
        <taxon>lamiids</taxon>
        <taxon>Solanales</taxon>
        <taxon>Solanaceae</taxon>
        <taxon>Solanoideae</taxon>
        <taxon>Solaneae</taxon>
        <taxon>Solanum</taxon>
    </lineage>
</organism>
<dbReference type="PANTHER" id="PTHR48173">
    <property type="entry name" value="GNK2-HOMOLOGOUS DOMAIN-CONTAINING PROTEIN"/>
    <property type="match status" value="1"/>
</dbReference>
<proteinExistence type="predicted"/>
<evidence type="ECO:0008006" key="8">
    <source>
        <dbReference type="Google" id="ProtNLM"/>
    </source>
</evidence>
<dbReference type="PROSITE" id="PS50004">
    <property type="entry name" value="C2"/>
    <property type="match status" value="1"/>
</dbReference>